<reference evidence="1 2" key="1">
    <citation type="journal article" date="2016" name="Nat. Commun.">
        <title>Thousands of microbial genomes shed light on interconnected biogeochemical processes in an aquifer system.</title>
        <authorList>
            <person name="Anantharaman K."/>
            <person name="Brown C.T."/>
            <person name="Hug L.A."/>
            <person name="Sharon I."/>
            <person name="Castelle C.J."/>
            <person name="Probst A.J."/>
            <person name="Thomas B.C."/>
            <person name="Singh A."/>
            <person name="Wilkins M.J."/>
            <person name="Karaoz U."/>
            <person name="Brodie E.L."/>
            <person name="Williams K.H."/>
            <person name="Hubbard S.S."/>
            <person name="Banfield J.F."/>
        </authorList>
    </citation>
    <scope>NUCLEOTIDE SEQUENCE [LARGE SCALE GENOMIC DNA]</scope>
</reference>
<comment type="caution">
    <text evidence="1">The sequence shown here is derived from an EMBL/GenBank/DDBJ whole genome shotgun (WGS) entry which is preliminary data.</text>
</comment>
<dbReference type="Proteomes" id="UP000176186">
    <property type="component" value="Unassembled WGS sequence"/>
</dbReference>
<evidence type="ECO:0000313" key="1">
    <source>
        <dbReference type="EMBL" id="OGG34683.1"/>
    </source>
</evidence>
<gene>
    <name evidence="1" type="ORF">A2363_04070</name>
</gene>
<dbReference type="EMBL" id="MFKE01000024">
    <property type="protein sequence ID" value="OGG34683.1"/>
    <property type="molecule type" value="Genomic_DNA"/>
</dbReference>
<accession>A0A1F6BD14</accession>
<organism evidence="1 2">
    <name type="scientific">Candidatus Gottesmanbacteria bacterium RIFOXYB1_FULL_47_11</name>
    <dbReference type="NCBI Taxonomy" id="1798401"/>
    <lineage>
        <taxon>Bacteria</taxon>
        <taxon>Candidatus Gottesmaniibacteriota</taxon>
    </lineage>
</organism>
<sequence>MAEPVIIQLIADYGIGDPAFAEVIQKLTYLDRHIRVSAMSVPAFSTIATGIWIAQFATVNAFPGLIVFSNTAPRKILPGMEEKTDGGRLVYTKLEDGATIIAVNSGYALSFIKEKIRSVHIVNVANAGSQFRSRDYYPDAVIAIANGDTRLIGEEMKLSSIPDAPKNRIGFIDGYGNLKATCRYSECTLGVGTKVHITVNGITKTGVVSDESYKVNDGEISWAPGSTGGQNRFMEIWVRGGSAREVFGNPKVEEEFQITPA</sequence>
<dbReference type="Gene3D" id="2.40.30.90">
    <property type="entry name" value="Bacterial fluorinating enzyme like"/>
    <property type="match status" value="1"/>
</dbReference>
<dbReference type="AlphaFoldDB" id="A0A1F6BD14"/>
<proteinExistence type="predicted"/>
<protein>
    <submittedName>
        <fullName evidence="1">Uncharacterized protein</fullName>
    </submittedName>
</protein>
<dbReference type="InterPro" id="IPR023227">
    <property type="entry name" value="SAM_OH_AdoTrfase_C_sf"/>
</dbReference>
<evidence type="ECO:0000313" key="2">
    <source>
        <dbReference type="Proteomes" id="UP000176186"/>
    </source>
</evidence>
<dbReference type="STRING" id="1798401.A2363_04070"/>
<name>A0A1F6BD14_9BACT</name>